<dbReference type="EMBL" id="JABDHM010000654">
    <property type="protein sequence ID" value="KAF5213979.1"/>
    <property type="molecule type" value="Genomic_DNA"/>
</dbReference>
<evidence type="ECO:0000256" key="1">
    <source>
        <dbReference type="ARBA" id="ARBA00022679"/>
    </source>
</evidence>
<evidence type="ECO:0000313" key="5">
    <source>
        <dbReference type="Proteomes" id="UP000583944"/>
    </source>
</evidence>
<dbReference type="Proteomes" id="UP000583944">
    <property type="component" value="Unassembled WGS sequence"/>
</dbReference>
<dbReference type="GO" id="GO:0016757">
    <property type="term" value="F:glycosyltransferase activity"/>
    <property type="evidence" value="ECO:0007669"/>
    <property type="project" value="InterPro"/>
</dbReference>
<accession>A0A7J6XHC1</accession>
<protein>
    <recommendedName>
        <fullName evidence="3">Glycosyl transferase 64 domain-containing protein</fullName>
    </recommendedName>
</protein>
<name>A0A7J6XHC1_TRYCR</name>
<organism evidence="4 5">
    <name type="scientific">Trypanosoma cruzi</name>
    <dbReference type="NCBI Taxonomy" id="5693"/>
    <lineage>
        <taxon>Eukaryota</taxon>
        <taxon>Discoba</taxon>
        <taxon>Euglenozoa</taxon>
        <taxon>Kinetoplastea</taxon>
        <taxon>Metakinetoplastina</taxon>
        <taxon>Trypanosomatida</taxon>
        <taxon>Trypanosomatidae</taxon>
        <taxon>Trypanosoma</taxon>
        <taxon>Schizotrypanum</taxon>
    </lineage>
</organism>
<comment type="caution">
    <text evidence="4">The sequence shown here is derived from an EMBL/GenBank/DDBJ whole genome shotgun (WGS) entry which is preliminary data.</text>
</comment>
<reference evidence="4 5" key="1">
    <citation type="journal article" date="2019" name="Genome Biol. Evol.">
        <title>Nanopore Sequencing Significantly Improves Genome Assembly of the Protozoan Parasite Trypanosoma cruzi.</title>
        <authorList>
            <person name="Diaz-Viraque F."/>
            <person name="Pita S."/>
            <person name="Greif G."/>
            <person name="de Souza R.C.M."/>
            <person name="Iraola G."/>
            <person name="Robello C."/>
        </authorList>
    </citation>
    <scope>NUCLEOTIDE SEQUENCE [LARGE SCALE GENOMIC DNA]</scope>
    <source>
        <strain evidence="4 5">Berenice</strain>
    </source>
</reference>
<evidence type="ECO:0000259" key="3">
    <source>
        <dbReference type="Pfam" id="PF09258"/>
    </source>
</evidence>
<keyword evidence="2" id="KW-1015">Disulfide bond</keyword>
<dbReference type="InterPro" id="IPR029044">
    <property type="entry name" value="Nucleotide-diphossugar_trans"/>
</dbReference>
<gene>
    <name evidence="4" type="ORF">ECC02_013461</name>
</gene>
<dbReference type="AlphaFoldDB" id="A0A7J6XHC1"/>
<feature type="domain" description="Glycosyl transferase 64" evidence="3">
    <location>
        <begin position="97"/>
        <end position="205"/>
    </location>
</feature>
<dbReference type="VEuPathDB" id="TriTrypDB:ECC02_013461"/>
<dbReference type="Gene3D" id="3.90.550.10">
    <property type="entry name" value="Spore Coat Polysaccharide Biosynthesis Protein SpsA, Chain A"/>
    <property type="match status" value="1"/>
</dbReference>
<evidence type="ECO:0000256" key="2">
    <source>
        <dbReference type="ARBA" id="ARBA00023157"/>
    </source>
</evidence>
<dbReference type="InterPro" id="IPR015338">
    <property type="entry name" value="GT64_dom"/>
</dbReference>
<evidence type="ECO:0000313" key="4">
    <source>
        <dbReference type="EMBL" id="KAF5213979.1"/>
    </source>
</evidence>
<sequence>MRRRRAHLGFVGVLRPVLSALLVLALLTFPFIVWALQMDPEPALPSQPMLSKVIALIAAQGNIHEDSPKIVVVSFPMTWRRDRLLHVLNATLYDWPRGESIVHEVLLVWNGMKEKMPDELLALKSRYDTRHRPACSGTGHAPFLRIVPQPSDSVANRWLVASLLRTESVLNIDDDIKMLYDAARCKFSIWLRSTYLLVATNVRAVVDCGKTMERCQCNRSFDYLARERLRGIGLSYNVALPRVLLSSRVYYVVFEELFYRAVNVPTYPSLTSFTSTRQDSICLLVEALLCDHISFNYAAANASVIFLVAALNLFHASTLDKGHPNSSRGCFEVISGV</sequence>
<proteinExistence type="predicted"/>
<keyword evidence="1" id="KW-0808">Transferase</keyword>
<dbReference type="GO" id="GO:0016020">
    <property type="term" value="C:membrane"/>
    <property type="evidence" value="ECO:0007669"/>
    <property type="project" value="InterPro"/>
</dbReference>
<dbReference type="Pfam" id="PF09258">
    <property type="entry name" value="Glyco_transf_64"/>
    <property type="match status" value="1"/>
</dbReference>